<dbReference type="InterPro" id="IPR036563">
    <property type="entry name" value="MoaE_sf"/>
</dbReference>
<evidence type="ECO:0000256" key="7">
    <source>
        <dbReference type="ARBA" id="ARBA00029745"/>
    </source>
</evidence>
<gene>
    <name evidence="12" type="ORF">RBWH47_05789</name>
</gene>
<comment type="pathway">
    <text evidence="1">Cofactor biosynthesis; molybdopterin biosynthesis.</text>
</comment>
<dbReference type="EMBL" id="AFAR01000073">
    <property type="protein sequence ID" value="EGF28696.1"/>
    <property type="molecule type" value="Genomic_DNA"/>
</dbReference>
<sequence length="170" mass="18944">MIVPVQPTTDEKSGSVHVCLTDKPLEPMVAATSSEEPWLAHPDAGAMLWFHGVTRRKTVQGDRVTVTKELSYTAHREMAVKQLGELAHDAVREFTLHRVVIWHRLGVVPIGQASVIVGCSSSHRVASLDAVATIMDRLKKDVPIWKQERFESGDRQWIHPSPTTDDPTTH</sequence>
<evidence type="ECO:0000256" key="2">
    <source>
        <dbReference type="ARBA" id="ARBA00005426"/>
    </source>
</evidence>
<evidence type="ECO:0000256" key="4">
    <source>
        <dbReference type="ARBA" id="ARBA00013858"/>
    </source>
</evidence>
<dbReference type="GO" id="GO:0030366">
    <property type="term" value="F:molybdopterin synthase activity"/>
    <property type="evidence" value="ECO:0007669"/>
    <property type="project" value="UniProtKB-EC"/>
</dbReference>
<dbReference type="InterPro" id="IPR003448">
    <property type="entry name" value="Mopterin_biosynth_MoaE"/>
</dbReference>
<dbReference type="GO" id="GO:0006777">
    <property type="term" value="P:Mo-molybdopterin cofactor biosynthetic process"/>
    <property type="evidence" value="ECO:0007669"/>
    <property type="project" value="UniProtKB-KW"/>
</dbReference>
<evidence type="ECO:0000256" key="8">
    <source>
        <dbReference type="ARBA" id="ARBA00030407"/>
    </source>
</evidence>
<evidence type="ECO:0000256" key="5">
    <source>
        <dbReference type="ARBA" id="ARBA00023150"/>
    </source>
</evidence>
<evidence type="ECO:0000256" key="6">
    <source>
        <dbReference type="ARBA" id="ARBA00026066"/>
    </source>
</evidence>
<dbReference type="Proteomes" id="UP000006222">
    <property type="component" value="Unassembled WGS sequence"/>
</dbReference>
<evidence type="ECO:0000256" key="10">
    <source>
        <dbReference type="ARBA" id="ARBA00032474"/>
    </source>
</evidence>
<dbReference type="PATRIC" id="fig|991778.3.peg.1388"/>
<name>F2ANQ2_RHOBT</name>
<reference evidence="12 13" key="1">
    <citation type="journal article" date="2013" name="Mar. Genomics">
        <title>Expression of sulfatases in Rhodopirellula baltica and the diversity of sulfatases in the genus Rhodopirellula.</title>
        <authorList>
            <person name="Wegner C.E."/>
            <person name="Richter-Heitmann T."/>
            <person name="Klindworth A."/>
            <person name="Klockow C."/>
            <person name="Richter M."/>
            <person name="Achstetter T."/>
            <person name="Glockner F.O."/>
            <person name="Harder J."/>
        </authorList>
    </citation>
    <scope>NUCLEOTIDE SEQUENCE [LARGE SCALE GENOMIC DNA]</scope>
    <source>
        <strain evidence="12 13">WH47</strain>
    </source>
</reference>
<comment type="catalytic activity">
    <reaction evidence="11">
        <text>2 [molybdopterin-synthase sulfur-carrier protein]-C-terminal-Gly-aminoethanethioate + cyclic pyranopterin phosphate + H2O = molybdopterin + 2 [molybdopterin-synthase sulfur-carrier protein]-C-terminal Gly-Gly + 2 H(+)</text>
        <dbReference type="Rhea" id="RHEA:26333"/>
        <dbReference type="Rhea" id="RHEA-COMP:12202"/>
        <dbReference type="Rhea" id="RHEA-COMP:19907"/>
        <dbReference type="ChEBI" id="CHEBI:15377"/>
        <dbReference type="ChEBI" id="CHEBI:15378"/>
        <dbReference type="ChEBI" id="CHEBI:58698"/>
        <dbReference type="ChEBI" id="CHEBI:59648"/>
        <dbReference type="ChEBI" id="CHEBI:90778"/>
        <dbReference type="ChEBI" id="CHEBI:232372"/>
        <dbReference type="EC" id="2.8.1.12"/>
    </reaction>
</comment>
<dbReference type="PANTHER" id="PTHR23404">
    <property type="entry name" value="MOLYBDOPTERIN SYNTHASE RELATED"/>
    <property type="match status" value="1"/>
</dbReference>
<comment type="subunit">
    <text evidence="6">Heterotetramer of 2 MoaD subunits and 2 MoaE subunits. Also stable as homodimer. The enzyme changes between these two forms during catalysis.</text>
</comment>
<dbReference type="AlphaFoldDB" id="F2ANQ2"/>
<evidence type="ECO:0000313" key="12">
    <source>
        <dbReference type="EMBL" id="EGF28696.1"/>
    </source>
</evidence>
<comment type="caution">
    <text evidence="12">The sequence shown here is derived from an EMBL/GenBank/DDBJ whole genome shotgun (WGS) entry which is preliminary data.</text>
</comment>
<comment type="similarity">
    <text evidence="2">Belongs to the MoaE family.</text>
</comment>
<keyword evidence="5" id="KW-0501">Molybdenum cofactor biosynthesis</keyword>
<proteinExistence type="inferred from homology"/>
<evidence type="ECO:0000256" key="9">
    <source>
        <dbReference type="ARBA" id="ARBA00030781"/>
    </source>
</evidence>
<accession>F2ANQ2</accession>
<dbReference type="SUPFAM" id="SSF54690">
    <property type="entry name" value="Molybdopterin synthase subunit MoaE"/>
    <property type="match status" value="1"/>
</dbReference>
<dbReference type="CDD" id="cd00756">
    <property type="entry name" value="MoaE"/>
    <property type="match status" value="1"/>
</dbReference>
<evidence type="ECO:0000256" key="1">
    <source>
        <dbReference type="ARBA" id="ARBA00005046"/>
    </source>
</evidence>
<dbReference type="Gene3D" id="3.90.1170.40">
    <property type="entry name" value="Molybdopterin biosynthesis MoaE subunit"/>
    <property type="match status" value="1"/>
</dbReference>
<evidence type="ECO:0000256" key="11">
    <source>
        <dbReference type="ARBA" id="ARBA00049878"/>
    </source>
</evidence>
<dbReference type="Pfam" id="PF02391">
    <property type="entry name" value="MoaE"/>
    <property type="match status" value="1"/>
</dbReference>
<protein>
    <recommendedName>
        <fullName evidence="4">Molybdopterin synthase catalytic subunit</fullName>
        <ecNumber evidence="3">2.8.1.12</ecNumber>
    </recommendedName>
    <alternativeName>
        <fullName evidence="9">MPT synthase subunit 2</fullName>
    </alternativeName>
    <alternativeName>
        <fullName evidence="7">Molybdenum cofactor biosynthesis protein E</fullName>
    </alternativeName>
    <alternativeName>
        <fullName evidence="8">Molybdopterin-converting factor large subunit</fullName>
    </alternativeName>
    <alternativeName>
        <fullName evidence="10">Molybdopterin-converting factor subunit 2</fullName>
    </alternativeName>
</protein>
<organism evidence="12 13">
    <name type="scientific">Rhodopirellula baltica WH47</name>
    <dbReference type="NCBI Taxonomy" id="991778"/>
    <lineage>
        <taxon>Bacteria</taxon>
        <taxon>Pseudomonadati</taxon>
        <taxon>Planctomycetota</taxon>
        <taxon>Planctomycetia</taxon>
        <taxon>Pirellulales</taxon>
        <taxon>Pirellulaceae</taxon>
        <taxon>Rhodopirellula</taxon>
    </lineage>
</organism>
<dbReference type="EC" id="2.8.1.12" evidence="3"/>
<evidence type="ECO:0000256" key="3">
    <source>
        <dbReference type="ARBA" id="ARBA00011950"/>
    </source>
</evidence>
<evidence type="ECO:0000313" key="13">
    <source>
        <dbReference type="Proteomes" id="UP000006222"/>
    </source>
</evidence>